<feature type="transmembrane region" description="Helical" evidence="1">
    <location>
        <begin position="129"/>
        <end position="149"/>
    </location>
</feature>
<name>A0ABS6TGK4_9ENTE</name>
<evidence type="ECO:0000313" key="2">
    <source>
        <dbReference type="EMBL" id="MBV7392086.1"/>
    </source>
</evidence>
<gene>
    <name evidence="2" type="ORF">KUA55_15495</name>
</gene>
<keyword evidence="1" id="KW-0812">Transmembrane</keyword>
<accession>A0ABS6TGK4</accession>
<dbReference type="EMBL" id="JAHUZB010000007">
    <property type="protein sequence ID" value="MBV7392086.1"/>
    <property type="molecule type" value="Genomic_DNA"/>
</dbReference>
<keyword evidence="3" id="KW-1185">Reference proteome</keyword>
<keyword evidence="1" id="KW-0472">Membrane</keyword>
<evidence type="ECO:0000313" key="3">
    <source>
        <dbReference type="Proteomes" id="UP000774130"/>
    </source>
</evidence>
<dbReference type="NCBIfam" id="TIGR03733">
    <property type="entry name" value="lanti_perm_MutG"/>
    <property type="match status" value="1"/>
</dbReference>
<dbReference type="InterPro" id="IPR022294">
    <property type="entry name" value="ABC-transptr_permeasesu"/>
</dbReference>
<dbReference type="RefSeq" id="WP_218327298.1">
    <property type="nucleotide sequence ID" value="NZ_JAHUZB010000007.1"/>
</dbReference>
<evidence type="ECO:0000256" key="1">
    <source>
        <dbReference type="SAM" id="Phobius"/>
    </source>
</evidence>
<dbReference type="Proteomes" id="UP000774130">
    <property type="component" value="Unassembled WGS sequence"/>
</dbReference>
<organism evidence="2 3">
    <name type="scientific">Enterococcus alishanensis</name>
    <dbReference type="NCBI Taxonomy" id="1303817"/>
    <lineage>
        <taxon>Bacteria</taxon>
        <taxon>Bacillati</taxon>
        <taxon>Bacillota</taxon>
        <taxon>Bacilli</taxon>
        <taxon>Lactobacillales</taxon>
        <taxon>Enterococcaceae</taxon>
        <taxon>Enterococcus</taxon>
    </lineage>
</organism>
<feature type="transmembrane region" description="Helical" evidence="1">
    <location>
        <begin position="17"/>
        <end position="38"/>
    </location>
</feature>
<protein>
    <submittedName>
        <fullName evidence="2">Lantibiotic immunity ABC transporter MutG family permease subunit</fullName>
    </submittedName>
</protein>
<sequence length="247" mass="27837">MIDNLLADFFKIRKTPFFLLHLLIPLLGIFIFFSYQVIAQHSGNLMMISFCQVLSLVYPIVAAWLTNIVINQEIEAGGGFFLLSARSRSSALLSKLFYLLIGGLLACFIAVFGYHLLNFLLVASYQFSFFQVGQLFLFVFGCSIFQYFLHMSLCLKLGEHVSFGVAALEFLLAALMMTSLGEILWVVVPSAWGMRLIRLMGTDFTGDVLLKFIPFPLIILLILVITVVMGVILFAIMRSWEGRTNEE</sequence>
<proteinExistence type="predicted"/>
<reference evidence="2 3" key="1">
    <citation type="submission" date="2021-06" db="EMBL/GenBank/DDBJ databases">
        <title>Enterococcus alishanensis sp. nov., a novel lactic acid bacterium isolated from fresh coffee beans.</title>
        <authorList>
            <person name="Chen Y.-S."/>
        </authorList>
    </citation>
    <scope>NUCLEOTIDE SEQUENCE [LARGE SCALE GENOMIC DNA]</scope>
    <source>
        <strain evidence="2 3">ALS3</strain>
    </source>
</reference>
<comment type="caution">
    <text evidence="2">The sequence shown here is derived from an EMBL/GenBank/DDBJ whole genome shotgun (WGS) entry which is preliminary data.</text>
</comment>
<feature type="transmembrane region" description="Helical" evidence="1">
    <location>
        <begin position="212"/>
        <end position="236"/>
    </location>
</feature>
<keyword evidence="1" id="KW-1133">Transmembrane helix</keyword>
<feature type="transmembrane region" description="Helical" evidence="1">
    <location>
        <begin position="170"/>
        <end position="192"/>
    </location>
</feature>
<feature type="transmembrane region" description="Helical" evidence="1">
    <location>
        <begin position="96"/>
        <end position="117"/>
    </location>
</feature>
<feature type="transmembrane region" description="Helical" evidence="1">
    <location>
        <begin position="44"/>
        <end position="65"/>
    </location>
</feature>